<reference evidence="5 6" key="1">
    <citation type="journal article" date="2010" name="Cell">
        <title>The genome of Naegleria gruberi illuminates early eukaryotic versatility.</title>
        <authorList>
            <person name="Fritz-Laylin L.K."/>
            <person name="Prochnik S.E."/>
            <person name="Ginger M.L."/>
            <person name="Dacks J.B."/>
            <person name="Carpenter M.L."/>
            <person name="Field M.C."/>
            <person name="Kuo A."/>
            <person name="Paredez A."/>
            <person name="Chapman J."/>
            <person name="Pham J."/>
            <person name="Shu S."/>
            <person name="Neupane R."/>
            <person name="Cipriano M."/>
            <person name="Mancuso J."/>
            <person name="Tu H."/>
            <person name="Salamov A."/>
            <person name="Lindquist E."/>
            <person name="Shapiro H."/>
            <person name="Lucas S."/>
            <person name="Grigoriev I.V."/>
            <person name="Cande W.Z."/>
            <person name="Fulton C."/>
            <person name="Rokhsar D.S."/>
            <person name="Dawson S.C."/>
        </authorList>
    </citation>
    <scope>NUCLEOTIDE SEQUENCE [LARGE SCALE GENOMIC DNA]</scope>
    <source>
        <strain evidence="5 6">NEG-M</strain>
    </source>
</reference>
<evidence type="ECO:0000256" key="2">
    <source>
        <dbReference type="ARBA" id="ARBA00023134"/>
    </source>
</evidence>
<dbReference type="InterPro" id="IPR009000">
    <property type="entry name" value="Transl_B-barrel_sf"/>
</dbReference>
<dbReference type="GO" id="GO:0005525">
    <property type="term" value="F:GTP binding"/>
    <property type="evidence" value="ECO:0007669"/>
    <property type="project" value="UniProtKB-KW"/>
</dbReference>
<organism evidence="6">
    <name type="scientific">Naegleria gruberi</name>
    <name type="common">Amoeba</name>
    <dbReference type="NCBI Taxonomy" id="5762"/>
    <lineage>
        <taxon>Eukaryota</taxon>
        <taxon>Discoba</taxon>
        <taxon>Heterolobosea</taxon>
        <taxon>Tetramitia</taxon>
        <taxon>Eutetramitia</taxon>
        <taxon>Vahlkampfiidae</taxon>
        <taxon>Naegleria</taxon>
    </lineage>
</organism>
<dbReference type="eggNOG" id="KOG0052">
    <property type="taxonomic scope" value="Eukaryota"/>
</dbReference>
<dbReference type="Proteomes" id="UP000006671">
    <property type="component" value="Unassembled WGS sequence"/>
</dbReference>
<feature type="domain" description="GTP-eEF1A C-terminal" evidence="4">
    <location>
        <begin position="317"/>
        <end position="414"/>
    </location>
</feature>
<dbReference type="STRING" id="5762.D2VHV7"/>
<keyword evidence="6" id="KW-1185">Reference proteome</keyword>
<keyword evidence="1" id="KW-0547">Nucleotide-binding</keyword>
<dbReference type="KEGG" id="ngr:NAEGRDRAFT_49665"/>
<sequence>MIGSKMSSFQSFFMLKARMLYHCKGLDKRYFEKCQKIAYESRGHFRITAFDIMWNESGYRDKTFDLRYDKMNDEFKMGILYENNRKLKSLMKISLMADGHIVAIDLEEYQYSTNSKKYIETMREHFLIAKMSGKHCMIIVNISEFDRTFEKLNDLMEEIQKILKEFSMSNIHIVGIQGNSNFSKLDPFERMPHPLFSKLTCTEAIIEFRKEIVKEIENTQITQNNEGDSLVYAVMGKEKIGGIGTTVIGRVISGSIQFDQEVKITETILSNVKSLEIFHENQTKVNRGDFCGVALKNVRMVDITRGSLIGIDPSHTFEAIVYITHSPKKGWKVGVTPIVFSTCVGEACRVIEIVERLNKKTKTPLVSKPSNCKENELVRLRFSCHKGIQLFSEERWRRIILIHNNKVMGGGFITLVGGTHYNENK</sequence>
<proteinExistence type="predicted"/>
<feature type="domain" description="Translation elongation factor EFTu-like" evidence="3">
    <location>
        <begin position="244"/>
        <end position="309"/>
    </location>
</feature>
<dbReference type="GeneID" id="8847639"/>
<name>D2VHV7_NAEGR</name>
<gene>
    <name evidence="5" type="ORF">NAEGRDRAFT_49665</name>
</gene>
<evidence type="ECO:0000256" key="1">
    <source>
        <dbReference type="ARBA" id="ARBA00022741"/>
    </source>
</evidence>
<dbReference type="SUPFAM" id="SSF50465">
    <property type="entry name" value="EF-Tu/eEF-1alpha/eIF2-gamma C-terminal domain"/>
    <property type="match status" value="1"/>
</dbReference>
<evidence type="ECO:0000313" key="6">
    <source>
        <dbReference type="Proteomes" id="UP000006671"/>
    </source>
</evidence>
<dbReference type="InterPro" id="IPR004161">
    <property type="entry name" value="EFTu-like_2"/>
</dbReference>
<evidence type="ECO:0000259" key="3">
    <source>
        <dbReference type="Pfam" id="PF03144"/>
    </source>
</evidence>
<dbReference type="SUPFAM" id="SSF50447">
    <property type="entry name" value="Translation proteins"/>
    <property type="match status" value="1"/>
</dbReference>
<accession>D2VHV7</accession>
<dbReference type="InParanoid" id="D2VHV7"/>
<dbReference type="InterPro" id="IPR054696">
    <property type="entry name" value="GTP-eEF1A_C"/>
</dbReference>
<dbReference type="EMBL" id="GG738872">
    <property type="protein sequence ID" value="EFC43658.1"/>
    <property type="molecule type" value="Genomic_DNA"/>
</dbReference>
<dbReference type="PANTHER" id="PTHR23115">
    <property type="entry name" value="TRANSLATION FACTOR"/>
    <property type="match status" value="1"/>
</dbReference>
<dbReference type="Pfam" id="PF03144">
    <property type="entry name" value="GTP_EFTU_D2"/>
    <property type="match status" value="1"/>
</dbReference>
<dbReference type="AlphaFoldDB" id="D2VHV7"/>
<dbReference type="VEuPathDB" id="AmoebaDB:NAEGRDRAFT_49665"/>
<keyword evidence="2" id="KW-0342">GTP-binding</keyword>
<dbReference type="InterPro" id="IPR009001">
    <property type="entry name" value="Transl_elong_EF1A/Init_IF2_C"/>
</dbReference>
<evidence type="ECO:0000259" key="4">
    <source>
        <dbReference type="Pfam" id="PF22594"/>
    </source>
</evidence>
<dbReference type="Pfam" id="PF22594">
    <property type="entry name" value="GTP-eEF1A_C"/>
    <property type="match status" value="1"/>
</dbReference>
<dbReference type="Gene3D" id="2.40.30.10">
    <property type="entry name" value="Translation factors"/>
    <property type="match status" value="2"/>
</dbReference>
<evidence type="ECO:0000313" key="5">
    <source>
        <dbReference type="EMBL" id="EFC43658.1"/>
    </source>
</evidence>
<protein>
    <submittedName>
        <fullName evidence="5">Predicted protein</fullName>
    </submittedName>
</protein>
<dbReference type="RefSeq" id="XP_002676402.1">
    <property type="nucleotide sequence ID" value="XM_002676356.1"/>
</dbReference>
<dbReference type="InterPro" id="IPR050100">
    <property type="entry name" value="TRAFAC_GTPase_members"/>
</dbReference>